<evidence type="ECO:0000313" key="1">
    <source>
        <dbReference type="EMBL" id="MDP9828046.1"/>
    </source>
</evidence>
<dbReference type="RefSeq" id="WP_307244827.1">
    <property type="nucleotide sequence ID" value="NZ_JAUSQZ010000001.1"/>
</dbReference>
<proteinExistence type="predicted"/>
<sequence>MAKLDTLVDTFDTADGTKWAGIAGTNPLVTGGQVQITPTGAFPGFTSQVTWDLTSSSFTIQLVSVPAIGTPSAGVFVALNVDETNHVRWNWDNTGNVFAVRETAGVDSLIGTGGVPYVAGMWVRFREAAGVISWDYSNDGISWTNKGSWAATGVWSAVKPVIYAGYWNAADPAPGPAAFDNVNNPPVPTTKAAGDTTTLTDAAQLQRASAVTDTSTLADSVTGLQSTTGSTDTAGVAESVTLVAALARTDTATLTEAAALTVVVAASDTAAQTEGPPELALAVTDTATLTETAAAAATLTAADDAALTEGATLNAGSSPAAADGAALGEAAAVAATVAGADLAALTEAAQLLVLLDRADSLALAEGTTSGSVAAAATDTWSLTETASLGADGMVAAGDAAALAEASALAAVLAAADALTVTDVAELGAYLAVTDVVALAESAAVAAAVAAADVLGLAEQPAALAALIARSDAAVLAEASLLTIATSLIGADSSLLLESAALLIVDGELHTRGVLTTGQGAGTGMQIGMGPSTTMSGGRT</sequence>
<reference evidence="1 2" key="1">
    <citation type="submission" date="2023-07" db="EMBL/GenBank/DDBJ databases">
        <title>Sequencing the genomes of 1000 actinobacteria strains.</title>
        <authorList>
            <person name="Klenk H.-P."/>
        </authorList>
    </citation>
    <scope>NUCLEOTIDE SEQUENCE [LARGE SCALE GENOMIC DNA]</scope>
    <source>
        <strain evidence="1 2">DSM 44388</strain>
    </source>
</reference>
<protein>
    <submittedName>
        <fullName evidence="1">Uncharacterized protein</fullName>
    </submittedName>
</protein>
<comment type="caution">
    <text evidence="1">The sequence shown here is derived from an EMBL/GenBank/DDBJ whole genome shotgun (WGS) entry which is preliminary data.</text>
</comment>
<dbReference type="EMBL" id="JAUSQZ010000001">
    <property type="protein sequence ID" value="MDP9828046.1"/>
    <property type="molecule type" value="Genomic_DNA"/>
</dbReference>
<organism evidence="1 2">
    <name type="scientific">Kineosporia succinea</name>
    <dbReference type="NCBI Taxonomy" id="84632"/>
    <lineage>
        <taxon>Bacteria</taxon>
        <taxon>Bacillati</taxon>
        <taxon>Actinomycetota</taxon>
        <taxon>Actinomycetes</taxon>
        <taxon>Kineosporiales</taxon>
        <taxon>Kineosporiaceae</taxon>
        <taxon>Kineosporia</taxon>
    </lineage>
</organism>
<keyword evidence="2" id="KW-1185">Reference proteome</keyword>
<accession>A0ABT9P648</accession>
<evidence type="ECO:0000313" key="2">
    <source>
        <dbReference type="Proteomes" id="UP001235712"/>
    </source>
</evidence>
<name>A0ABT9P648_9ACTN</name>
<dbReference type="Proteomes" id="UP001235712">
    <property type="component" value="Unassembled WGS sequence"/>
</dbReference>
<gene>
    <name evidence="1" type="ORF">J2S57_003795</name>
</gene>